<protein>
    <submittedName>
        <fullName evidence="1">14048_t:CDS:1</fullName>
    </submittedName>
</protein>
<evidence type="ECO:0000313" key="2">
    <source>
        <dbReference type="Proteomes" id="UP001153678"/>
    </source>
</evidence>
<dbReference type="Proteomes" id="UP001153678">
    <property type="component" value="Unassembled WGS sequence"/>
</dbReference>
<feature type="non-terminal residue" evidence="1">
    <location>
        <position position="48"/>
    </location>
</feature>
<gene>
    <name evidence="1" type="ORF">FWILDA_LOCUS13151</name>
</gene>
<reference evidence="1" key="1">
    <citation type="submission" date="2022-08" db="EMBL/GenBank/DDBJ databases">
        <authorList>
            <person name="Kallberg Y."/>
            <person name="Tangrot J."/>
            <person name="Rosling A."/>
        </authorList>
    </citation>
    <scope>NUCLEOTIDE SEQUENCE</scope>
    <source>
        <strain evidence="1">Wild A</strain>
    </source>
</reference>
<comment type="caution">
    <text evidence="1">The sequence shown here is derived from an EMBL/GenBank/DDBJ whole genome shotgun (WGS) entry which is preliminary data.</text>
</comment>
<dbReference type="EMBL" id="CAMKVN010004700">
    <property type="protein sequence ID" value="CAI2187577.1"/>
    <property type="molecule type" value="Genomic_DNA"/>
</dbReference>
<proteinExistence type="predicted"/>
<accession>A0A9W4T0G0</accession>
<dbReference type="AlphaFoldDB" id="A0A9W4T0G0"/>
<sequence length="48" mass="5681">MEELLTSLKKAQELQKKLDQGNMDSMFNILNQDPQLKKQMEELRKKMG</sequence>
<name>A0A9W4T0G0_9GLOM</name>
<evidence type="ECO:0000313" key="1">
    <source>
        <dbReference type="EMBL" id="CAI2187577.1"/>
    </source>
</evidence>
<organism evidence="1 2">
    <name type="scientific">Funneliformis geosporum</name>
    <dbReference type="NCBI Taxonomy" id="1117311"/>
    <lineage>
        <taxon>Eukaryota</taxon>
        <taxon>Fungi</taxon>
        <taxon>Fungi incertae sedis</taxon>
        <taxon>Mucoromycota</taxon>
        <taxon>Glomeromycotina</taxon>
        <taxon>Glomeromycetes</taxon>
        <taxon>Glomerales</taxon>
        <taxon>Glomeraceae</taxon>
        <taxon>Funneliformis</taxon>
    </lineage>
</organism>
<keyword evidence="2" id="KW-1185">Reference proteome</keyword>